<feature type="region of interest" description="Disordered" evidence="1">
    <location>
        <begin position="133"/>
        <end position="154"/>
    </location>
</feature>
<proteinExistence type="predicted"/>
<organism evidence="2 3">
    <name type="scientific">Wallemia ichthyophaga</name>
    <dbReference type="NCBI Taxonomy" id="245174"/>
    <lineage>
        <taxon>Eukaryota</taxon>
        <taxon>Fungi</taxon>
        <taxon>Dikarya</taxon>
        <taxon>Basidiomycota</taxon>
        <taxon>Wallemiomycotina</taxon>
        <taxon>Wallemiomycetes</taxon>
        <taxon>Wallemiales</taxon>
        <taxon>Wallemiaceae</taxon>
        <taxon>Wallemia</taxon>
    </lineage>
</organism>
<reference evidence="2 3" key="1">
    <citation type="submission" date="2019-03" db="EMBL/GenBank/DDBJ databases">
        <title>Sequencing 23 genomes of Wallemia ichthyophaga.</title>
        <authorList>
            <person name="Gostincar C."/>
        </authorList>
    </citation>
    <scope>NUCLEOTIDE SEQUENCE [LARGE SCALE GENOMIC DNA]</scope>
    <source>
        <strain evidence="2 3">EXF-8621</strain>
    </source>
</reference>
<accession>A0A4T0HCF3</accession>
<evidence type="ECO:0000313" key="3">
    <source>
        <dbReference type="Proteomes" id="UP000306954"/>
    </source>
</evidence>
<protein>
    <submittedName>
        <fullName evidence="2">Uncharacterized protein</fullName>
    </submittedName>
</protein>
<sequence>MTVMIVTSVVVNTRNQSKFRSMRKRCSLWVRSENDAADQSAYNSMWVESDDRMRRADYHQHHLPSTAPCGLTFFGFWVFKRLFILIKHRAPFVKVEKHPHQFNITEAEGEVDEMGTRDRNEVRDEVERQVKAEEGRNRMREGKVAEEHEGFDGSFDNEGEAIDEILYANTDDIHQENIPLVTFKDEKQHSFNMQPLDRFNMGRPHPIRLATLS</sequence>
<name>A0A4T0HCF3_WALIC</name>
<dbReference type="EMBL" id="SPOF01000020">
    <property type="protein sequence ID" value="TIB12107.1"/>
    <property type="molecule type" value="Genomic_DNA"/>
</dbReference>
<evidence type="ECO:0000313" key="2">
    <source>
        <dbReference type="EMBL" id="TIB12107.1"/>
    </source>
</evidence>
<dbReference type="AlphaFoldDB" id="A0A4T0HCF3"/>
<gene>
    <name evidence="2" type="ORF">E3P90_02156</name>
</gene>
<feature type="compositionally biased region" description="Basic and acidic residues" evidence="1">
    <location>
        <begin position="133"/>
        <end position="151"/>
    </location>
</feature>
<evidence type="ECO:0000256" key="1">
    <source>
        <dbReference type="SAM" id="MobiDB-lite"/>
    </source>
</evidence>
<dbReference type="Proteomes" id="UP000306954">
    <property type="component" value="Unassembled WGS sequence"/>
</dbReference>
<comment type="caution">
    <text evidence="2">The sequence shown here is derived from an EMBL/GenBank/DDBJ whole genome shotgun (WGS) entry which is preliminary data.</text>
</comment>